<keyword evidence="2" id="KW-1185">Reference proteome</keyword>
<organism evidence="1 2">
    <name type="scientific">Pontiella agarivorans</name>
    <dbReference type="NCBI Taxonomy" id="3038953"/>
    <lineage>
        <taxon>Bacteria</taxon>
        <taxon>Pseudomonadati</taxon>
        <taxon>Kiritimatiellota</taxon>
        <taxon>Kiritimatiellia</taxon>
        <taxon>Kiritimatiellales</taxon>
        <taxon>Pontiellaceae</taxon>
        <taxon>Pontiella</taxon>
    </lineage>
</organism>
<dbReference type="InterPro" id="IPR024078">
    <property type="entry name" value="LmbE-like_dom_sf"/>
</dbReference>
<accession>A0ABU5N0V1</accession>
<dbReference type="GO" id="GO:0016787">
    <property type="term" value="F:hydrolase activity"/>
    <property type="evidence" value="ECO:0007669"/>
    <property type="project" value="UniProtKB-KW"/>
</dbReference>
<dbReference type="SUPFAM" id="SSF102588">
    <property type="entry name" value="LmbE-like"/>
    <property type="match status" value="1"/>
</dbReference>
<dbReference type="Gene3D" id="3.40.50.10320">
    <property type="entry name" value="LmbE-like"/>
    <property type="match status" value="1"/>
</dbReference>
<dbReference type="Proteomes" id="UP001290861">
    <property type="component" value="Unassembled WGS sequence"/>
</dbReference>
<dbReference type="EMBL" id="JARVCO010000012">
    <property type="protein sequence ID" value="MDZ8120053.1"/>
    <property type="molecule type" value="Genomic_DNA"/>
</dbReference>
<proteinExistence type="predicted"/>
<dbReference type="RefSeq" id="WP_322609831.1">
    <property type="nucleotide sequence ID" value="NZ_JARVCO010000012.1"/>
</dbReference>
<sequence length="270" mass="30590">MNPYLSFVNKIKQDQEAARTIAPDARVRNAADSGDVVLLFSPHPDDECITGLLPFRLMTQLGCRVVNVPVTFGSETDRRAGRMNELKNACDYLGWSIHRVRPDFQPLEVSDVVRVLDQVQPEILFMPHSGDWNTRHVEVHFLVLEALKCMGDSFSCTVVETEFWGAMDDPNLMVEGRPEMVAELVAATALHEGEVARNPYHLMLPAWMQDNVRRGSELVGGQGTGAPAFTFATLYRVRKWNHGKFFQTLENIQVPAADRPELEQWKWKLL</sequence>
<dbReference type="EC" id="3.5.1.-" evidence="1"/>
<protein>
    <submittedName>
        <fullName evidence="1">PIG-L family deacetylase</fullName>
        <ecNumber evidence="1">3.5.1.-</ecNumber>
    </submittedName>
</protein>
<name>A0ABU5N0V1_9BACT</name>
<dbReference type="InterPro" id="IPR003737">
    <property type="entry name" value="GlcNAc_PI_deacetylase-related"/>
</dbReference>
<dbReference type="Pfam" id="PF02585">
    <property type="entry name" value="PIG-L"/>
    <property type="match status" value="1"/>
</dbReference>
<evidence type="ECO:0000313" key="1">
    <source>
        <dbReference type="EMBL" id="MDZ8120053.1"/>
    </source>
</evidence>
<evidence type="ECO:0000313" key="2">
    <source>
        <dbReference type="Proteomes" id="UP001290861"/>
    </source>
</evidence>
<comment type="caution">
    <text evidence="1">The sequence shown here is derived from an EMBL/GenBank/DDBJ whole genome shotgun (WGS) entry which is preliminary data.</text>
</comment>
<keyword evidence="1" id="KW-0378">Hydrolase</keyword>
<reference evidence="1 2" key="1">
    <citation type="journal article" date="2024" name="Appl. Environ. Microbiol.">
        <title>Pontiella agarivorans sp. nov., a novel marine anaerobic bacterium capable of degrading macroalgal polysaccharides and fixing nitrogen.</title>
        <authorList>
            <person name="Liu N."/>
            <person name="Kivenson V."/>
            <person name="Peng X."/>
            <person name="Cui Z."/>
            <person name="Lankiewicz T.S."/>
            <person name="Gosselin K.M."/>
            <person name="English C.J."/>
            <person name="Blair E.M."/>
            <person name="O'Malley M.A."/>
            <person name="Valentine D.L."/>
        </authorList>
    </citation>
    <scope>NUCLEOTIDE SEQUENCE [LARGE SCALE GENOMIC DNA]</scope>
    <source>
        <strain evidence="1 2">NLcol2</strain>
    </source>
</reference>
<gene>
    <name evidence="1" type="ORF">P9H32_15590</name>
</gene>